<proteinExistence type="predicted"/>
<organism evidence="1 2">
    <name type="scientific">Portunus trituberculatus</name>
    <name type="common">Swimming crab</name>
    <name type="synonym">Neptunus trituberculatus</name>
    <dbReference type="NCBI Taxonomy" id="210409"/>
    <lineage>
        <taxon>Eukaryota</taxon>
        <taxon>Metazoa</taxon>
        <taxon>Ecdysozoa</taxon>
        <taxon>Arthropoda</taxon>
        <taxon>Crustacea</taxon>
        <taxon>Multicrustacea</taxon>
        <taxon>Malacostraca</taxon>
        <taxon>Eumalacostraca</taxon>
        <taxon>Eucarida</taxon>
        <taxon>Decapoda</taxon>
        <taxon>Pleocyemata</taxon>
        <taxon>Brachyura</taxon>
        <taxon>Eubrachyura</taxon>
        <taxon>Portunoidea</taxon>
        <taxon>Portunidae</taxon>
        <taxon>Portuninae</taxon>
        <taxon>Portunus</taxon>
    </lineage>
</organism>
<reference evidence="1 2" key="1">
    <citation type="submission" date="2019-05" db="EMBL/GenBank/DDBJ databases">
        <title>Another draft genome of Portunus trituberculatus and its Hox gene families provides insights of decapod evolution.</title>
        <authorList>
            <person name="Jeong J.-H."/>
            <person name="Song I."/>
            <person name="Kim S."/>
            <person name="Choi T."/>
            <person name="Kim D."/>
            <person name="Ryu S."/>
            <person name="Kim W."/>
        </authorList>
    </citation>
    <scope>NUCLEOTIDE SEQUENCE [LARGE SCALE GENOMIC DNA]</scope>
    <source>
        <tissue evidence="1">Muscle</tissue>
    </source>
</reference>
<evidence type="ECO:0000313" key="1">
    <source>
        <dbReference type="EMBL" id="MPC81465.1"/>
    </source>
</evidence>
<protein>
    <submittedName>
        <fullName evidence="1">Uncharacterized protein</fullName>
    </submittedName>
</protein>
<dbReference type="AlphaFoldDB" id="A0A5B7IGX2"/>
<sequence>MQRGLPEGPTMQKNKDSRKCAKQQRSLGAELPLEQVTQESPHHQIMGNVIATSPTKLPLFAVQEVANLHHLFTMIRQCLLQRPQNSRSLAPQRPNAAQCMCVRVSRGCQTMSPMCMHLPRPSNKTVPMPWGVQRRPVKNLKAERERSKKNRGCVVKNDLAELVRGGSIGRGLASVFRGREASYDEGQYEGVEVAREDGNTRCVATNTRHIRVAYRRRVKKSRVKQWRREAKTWCM</sequence>
<dbReference type="Proteomes" id="UP000324222">
    <property type="component" value="Unassembled WGS sequence"/>
</dbReference>
<keyword evidence="2" id="KW-1185">Reference proteome</keyword>
<gene>
    <name evidence="1" type="ORF">E2C01_076082</name>
</gene>
<dbReference type="EMBL" id="VSRR010057019">
    <property type="protein sequence ID" value="MPC81465.1"/>
    <property type="molecule type" value="Genomic_DNA"/>
</dbReference>
<accession>A0A5B7IGX2</accession>
<name>A0A5B7IGX2_PORTR</name>
<evidence type="ECO:0000313" key="2">
    <source>
        <dbReference type="Proteomes" id="UP000324222"/>
    </source>
</evidence>
<comment type="caution">
    <text evidence="1">The sequence shown here is derived from an EMBL/GenBank/DDBJ whole genome shotgun (WGS) entry which is preliminary data.</text>
</comment>